<reference evidence="2 3" key="1">
    <citation type="submission" date="2024-05" db="EMBL/GenBank/DDBJ databases">
        <title>Genome sequencing and assembly of Indian major carp, Cirrhinus mrigala (Hamilton, 1822).</title>
        <authorList>
            <person name="Mohindra V."/>
            <person name="Chowdhury L.M."/>
            <person name="Lal K."/>
            <person name="Jena J.K."/>
        </authorList>
    </citation>
    <scope>NUCLEOTIDE SEQUENCE [LARGE SCALE GENOMIC DNA]</scope>
    <source>
        <strain evidence="2">CM1030</strain>
        <tissue evidence="2">Blood</tissue>
    </source>
</reference>
<dbReference type="InterPro" id="IPR001846">
    <property type="entry name" value="VWF_type-D"/>
</dbReference>
<proteinExistence type="predicted"/>
<feature type="non-terminal residue" evidence="2">
    <location>
        <position position="1"/>
    </location>
</feature>
<gene>
    <name evidence="2" type="ORF">M9458_026390</name>
</gene>
<evidence type="ECO:0000259" key="1">
    <source>
        <dbReference type="PROSITE" id="PS51233"/>
    </source>
</evidence>
<dbReference type="EMBL" id="JAMKFB020000013">
    <property type="protein sequence ID" value="KAL0177496.1"/>
    <property type="molecule type" value="Genomic_DNA"/>
</dbReference>
<feature type="non-terminal residue" evidence="2">
    <location>
        <position position="95"/>
    </location>
</feature>
<dbReference type="PROSITE" id="PS51233">
    <property type="entry name" value="VWFD"/>
    <property type="match status" value="1"/>
</dbReference>
<accession>A0ABD0PY17</accession>
<sequence>VVHVNEQGFAVRCTAVSRCSVVYGEGLYVLVWRGNAGRLSALVEVPHRFYNRTLGLLGHWSSNRTDDFLLSNGLMVPSPNNNVPSEQSLLPFGQS</sequence>
<protein>
    <recommendedName>
        <fullName evidence="1">VWFD domain-containing protein</fullName>
    </recommendedName>
</protein>
<feature type="domain" description="VWFD" evidence="1">
    <location>
        <begin position="1"/>
        <end position="95"/>
    </location>
</feature>
<dbReference type="Proteomes" id="UP001529510">
    <property type="component" value="Unassembled WGS sequence"/>
</dbReference>
<dbReference type="AlphaFoldDB" id="A0ABD0PY17"/>
<comment type="caution">
    <text evidence="2">The sequence shown here is derived from an EMBL/GenBank/DDBJ whole genome shotgun (WGS) entry which is preliminary data.</text>
</comment>
<organism evidence="2 3">
    <name type="scientific">Cirrhinus mrigala</name>
    <name type="common">Mrigala</name>
    <dbReference type="NCBI Taxonomy" id="683832"/>
    <lineage>
        <taxon>Eukaryota</taxon>
        <taxon>Metazoa</taxon>
        <taxon>Chordata</taxon>
        <taxon>Craniata</taxon>
        <taxon>Vertebrata</taxon>
        <taxon>Euteleostomi</taxon>
        <taxon>Actinopterygii</taxon>
        <taxon>Neopterygii</taxon>
        <taxon>Teleostei</taxon>
        <taxon>Ostariophysi</taxon>
        <taxon>Cypriniformes</taxon>
        <taxon>Cyprinidae</taxon>
        <taxon>Labeoninae</taxon>
        <taxon>Labeonini</taxon>
        <taxon>Cirrhinus</taxon>
    </lineage>
</organism>
<name>A0ABD0PY17_CIRMR</name>
<evidence type="ECO:0000313" key="2">
    <source>
        <dbReference type="EMBL" id="KAL0177496.1"/>
    </source>
</evidence>
<evidence type="ECO:0000313" key="3">
    <source>
        <dbReference type="Proteomes" id="UP001529510"/>
    </source>
</evidence>
<dbReference type="Pfam" id="PF00094">
    <property type="entry name" value="VWD"/>
    <property type="match status" value="1"/>
</dbReference>
<keyword evidence="3" id="KW-1185">Reference proteome</keyword>